<dbReference type="SMART" id="SM00271">
    <property type="entry name" value="DnaJ"/>
    <property type="match status" value="1"/>
</dbReference>
<sequence length="272" mass="30448">MGATKFHLYTSLGVTKESSLAEITRAYRKLALQCHPDRNPDGVERFKAISNAYAILSDNDRRAVYDMTGFVSDAAADAAHGMSDEAARQQRSAELADQVRDFFATYAGSEEERGDVIKGYHKCEGNFKKMVRQYLLFDNGVESEVQRLHRLVERLVADGTLKATTAWQESSSPRSILKIEKAMRRERAEAEEALKALAGGSADGGLGALQLAIRQRQASSYQSMLSNLEAKYVTNKKKSIKSDKRRREAELEAEEEKHARQSRAKAKRAERL</sequence>
<dbReference type="InterPro" id="IPR056453">
    <property type="entry name" value="HTH_DNAJC9"/>
</dbReference>
<keyword evidence="4" id="KW-1185">Reference proteome</keyword>
<feature type="region of interest" description="Disordered" evidence="1">
    <location>
        <begin position="235"/>
        <end position="272"/>
    </location>
</feature>
<evidence type="ECO:0000259" key="2">
    <source>
        <dbReference type="PROSITE" id="PS50076"/>
    </source>
</evidence>
<comment type="caution">
    <text evidence="3">The sequence shown here is derived from an EMBL/GenBank/DDBJ whole genome shotgun (WGS) entry which is preliminary data.</text>
</comment>
<dbReference type="PANTHER" id="PTHR44144">
    <property type="entry name" value="DNAJ HOMOLOG SUBFAMILY C MEMBER 9"/>
    <property type="match status" value="1"/>
</dbReference>
<dbReference type="InterPro" id="IPR001623">
    <property type="entry name" value="DnaJ_domain"/>
</dbReference>
<dbReference type="PANTHER" id="PTHR44144:SF1">
    <property type="entry name" value="DNAJ HOMOLOG SUBFAMILY C MEMBER 9"/>
    <property type="match status" value="1"/>
</dbReference>
<dbReference type="OMA" id="WLDLWSK"/>
<evidence type="ECO:0000256" key="1">
    <source>
        <dbReference type="SAM" id="MobiDB-lite"/>
    </source>
</evidence>
<dbReference type="Pfam" id="PF00226">
    <property type="entry name" value="DnaJ"/>
    <property type="match status" value="1"/>
</dbReference>
<dbReference type="VEuPathDB" id="TriTrypDB:Lsey_0091_0330"/>
<dbReference type="InterPro" id="IPR018253">
    <property type="entry name" value="DnaJ_domain_CS"/>
</dbReference>
<dbReference type="CDD" id="cd06257">
    <property type="entry name" value="DnaJ"/>
    <property type="match status" value="1"/>
</dbReference>
<evidence type="ECO:0000313" key="3">
    <source>
        <dbReference type="EMBL" id="KPI87379.1"/>
    </source>
</evidence>
<dbReference type="PROSITE" id="PS00636">
    <property type="entry name" value="DNAJ_1"/>
    <property type="match status" value="1"/>
</dbReference>
<dbReference type="EMBL" id="LJSK01000091">
    <property type="protein sequence ID" value="KPI87379.1"/>
    <property type="molecule type" value="Genomic_DNA"/>
</dbReference>
<dbReference type="PRINTS" id="PR00625">
    <property type="entry name" value="JDOMAIN"/>
</dbReference>
<dbReference type="OrthoDB" id="10250354at2759"/>
<dbReference type="AlphaFoldDB" id="A0A0N0P699"/>
<dbReference type="Gene3D" id="1.10.287.110">
    <property type="entry name" value="DnaJ domain"/>
    <property type="match status" value="1"/>
</dbReference>
<evidence type="ECO:0000313" key="4">
    <source>
        <dbReference type="Proteomes" id="UP000038009"/>
    </source>
</evidence>
<dbReference type="Proteomes" id="UP000038009">
    <property type="component" value="Unassembled WGS sequence"/>
</dbReference>
<dbReference type="PROSITE" id="PS50076">
    <property type="entry name" value="DNAJ_2"/>
    <property type="match status" value="1"/>
</dbReference>
<dbReference type="Pfam" id="PF23302">
    <property type="entry name" value="HTH_DNAJC9"/>
    <property type="match status" value="1"/>
</dbReference>
<name>A0A0N0P699_LEPSE</name>
<dbReference type="GO" id="GO:0005737">
    <property type="term" value="C:cytoplasm"/>
    <property type="evidence" value="ECO:0007669"/>
    <property type="project" value="TreeGrafter"/>
</dbReference>
<protein>
    <submittedName>
        <fullName evidence="3">Putative chaperone protein DNAj</fullName>
    </submittedName>
</protein>
<dbReference type="InterPro" id="IPR036869">
    <property type="entry name" value="J_dom_sf"/>
</dbReference>
<feature type="domain" description="J" evidence="2">
    <location>
        <begin position="7"/>
        <end position="69"/>
    </location>
</feature>
<organism evidence="3 4">
    <name type="scientific">Leptomonas seymouri</name>
    <dbReference type="NCBI Taxonomy" id="5684"/>
    <lineage>
        <taxon>Eukaryota</taxon>
        <taxon>Discoba</taxon>
        <taxon>Euglenozoa</taxon>
        <taxon>Kinetoplastea</taxon>
        <taxon>Metakinetoplastina</taxon>
        <taxon>Trypanosomatida</taxon>
        <taxon>Trypanosomatidae</taxon>
        <taxon>Leishmaniinae</taxon>
        <taxon>Leptomonas</taxon>
    </lineage>
</organism>
<gene>
    <name evidence="3" type="ORF">ABL78_3567</name>
</gene>
<dbReference type="InterPro" id="IPR052594">
    <property type="entry name" value="J_domain-containing_protein"/>
</dbReference>
<dbReference type="SUPFAM" id="SSF46565">
    <property type="entry name" value="Chaperone J-domain"/>
    <property type="match status" value="1"/>
</dbReference>
<dbReference type="GO" id="GO:0005634">
    <property type="term" value="C:nucleus"/>
    <property type="evidence" value="ECO:0007669"/>
    <property type="project" value="TreeGrafter"/>
</dbReference>
<reference evidence="3 4" key="1">
    <citation type="journal article" date="2015" name="PLoS Pathog.">
        <title>Leptomonas seymouri: Adaptations to the Dixenous Life Cycle Analyzed by Genome Sequencing, Transcriptome Profiling and Co-infection with Leishmania donovani.</title>
        <authorList>
            <person name="Kraeva N."/>
            <person name="Butenko A."/>
            <person name="Hlavacova J."/>
            <person name="Kostygov A."/>
            <person name="Myskova J."/>
            <person name="Grybchuk D."/>
            <person name="Lestinova T."/>
            <person name="Votypka J."/>
            <person name="Volf P."/>
            <person name="Opperdoes F."/>
            <person name="Flegontov P."/>
            <person name="Lukes J."/>
            <person name="Yurchenko V."/>
        </authorList>
    </citation>
    <scope>NUCLEOTIDE SEQUENCE [LARGE SCALE GENOMIC DNA]</scope>
    <source>
        <strain evidence="3 4">ATCC 30220</strain>
    </source>
</reference>
<accession>A0A0N0P699</accession>
<proteinExistence type="predicted"/>
<feature type="compositionally biased region" description="Basic and acidic residues" evidence="1">
    <location>
        <begin position="240"/>
        <end position="259"/>
    </location>
</feature>
<dbReference type="FunFam" id="1.10.287.110:FF:000305">
    <property type="entry name" value="Putative chaperone protein DNAj"/>
    <property type="match status" value="1"/>
</dbReference>
<dbReference type="GO" id="GO:0031072">
    <property type="term" value="F:heat shock protein binding"/>
    <property type="evidence" value="ECO:0007669"/>
    <property type="project" value="TreeGrafter"/>
</dbReference>